<sequence>MAKLNKAPDGAVKARVLVGCALGNCDDVVEVAVDDLPGLVGVVDADPAAVAYAETLTKE</sequence>
<keyword evidence="2" id="KW-1185">Reference proteome</keyword>
<dbReference type="EMBL" id="CP024608">
    <property type="protein sequence ID" value="ATQ77897.1"/>
    <property type="molecule type" value="Genomic_DNA"/>
</dbReference>
<reference evidence="1" key="1">
    <citation type="submission" date="2017-10" db="EMBL/GenBank/DDBJ databases">
        <title>Massilia psychrophilum sp. nov., a novel purple-pigmented bacterium isolated from Tianshan glacier, Xinjiang Municipality, China.</title>
        <authorList>
            <person name="Wang H."/>
        </authorList>
    </citation>
    <scope>NUCLEOTIDE SEQUENCE [LARGE SCALE GENOMIC DNA]</scope>
    <source>
        <strain evidence="1">B2</strain>
    </source>
</reference>
<proteinExistence type="predicted"/>
<evidence type="ECO:0000313" key="1">
    <source>
        <dbReference type="EMBL" id="ATQ77897.1"/>
    </source>
</evidence>
<dbReference type="RefSeq" id="WP_099880466.1">
    <property type="nucleotide sequence ID" value="NZ_CP024608.1"/>
</dbReference>
<gene>
    <name evidence="1" type="ORF">CR152_27880</name>
</gene>
<dbReference type="OrthoDB" id="8781460at2"/>
<dbReference type="AlphaFoldDB" id="A0A2D2DSE8"/>
<name>A0A2D2DSE8_9BURK</name>
<evidence type="ECO:0000313" key="2">
    <source>
        <dbReference type="Proteomes" id="UP000229897"/>
    </source>
</evidence>
<protein>
    <submittedName>
        <fullName evidence="1">Uncharacterized protein</fullName>
    </submittedName>
</protein>
<dbReference type="Proteomes" id="UP000229897">
    <property type="component" value="Chromosome"/>
</dbReference>
<dbReference type="KEGG" id="mass:CR152_27880"/>
<accession>A0A2D2DSE8</accession>
<organism evidence="1 2">
    <name type="scientific">Massilia violaceinigra</name>
    <dbReference type="NCBI Taxonomy" id="2045208"/>
    <lineage>
        <taxon>Bacteria</taxon>
        <taxon>Pseudomonadati</taxon>
        <taxon>Pseudomonadota</taxon>
        <taxon>Betaproteobacteria</taxon>
        <taxon>Burkholderiales</taxon>
        <taxon>Oxalobacteraceae</taxon>
        <taxon>Telluria group</taxon>
        <taxon>Massilia</taxon>
    </lineage>
</organism>